<keyword evidence="1" id="KW-0902">Two-component regulatory system</keyword>
<feature type="domain" description="HPt" evidence="2">
    <location>
        <begin position="14"/>
        <end position="106"/>
    </location>
</feature>
<dbReference type="RefSeq" id="WP_020583649.1">
    <property type="nucleotide sequence ID" value="NZ_JOJP01000001.1"/>
</dbReference>
<evidence type="ECO:0000259" key="2">
    <source>
        <dbReference type="Pfam" id="PF01627"/>
    </source>
</evidence>
<dbReference type="Proteomes" id="UP000027997">
    <property type="component" value="Unassembled WGS sequence"/>
</dbReference>
<sequence length="119" mass="13524">MDNLEKYDQMLAEIRRDFLNKLEVISDKMKMLYEDPSLCFTDSQAFSEMKTIAHNLHGSAGTFGFKPISEAATPLDRLLTDLEQGYQGMSVDEQNLKRIRAMLSELIVSVDESLTRDDG</sequence>
<evidence type="ECO:0000256" key="1">
    <source>
        <dbReference type="ARBA" id="ARBA00023012"/>
    </source>
</evidence>
<dbReference type="GO" id="GO:0000160">
    <property type="term" value="P:phosphorelay signal transduction system"/>
    <property type="evidence" value="ECO:0007669"/>
    <property type="project" value="UniProtKB-KW"/>
</dbReference>
<keyword evidence="4" id="KW-1185">Reference proteome</keyword>
<protein>
    <recommendedName>
        <fullName evidence="2">HPt domain-containing protein</fullName>
    </recommendedName>
</protein>
<name>A0A081KCN4_9GAMM</name>
<organism evidence="3 4">
    <name type="scientific">Endozoicomonas elysicola</name>
    <dbReference type="NCBI Taxonomy" id="305900"/>
    <lineage>
        <taxon>Bacteria</taxon>
        <taxon>Pseudomonadati</taxon>
        <taxon>Pseudomonadota</taxon>
        <taxon>Gammaproteobacteria</taxon>
        <taxon>Oceanospirillales</taxon>
        <taxon>Endozoicomonadaceae</taxon>
        <taxon>Endozoicomonas</taxon>
    </lineage>
</organism>
<dbReference type="InterPro" id="IPR008207">
    <property type="entry name" value="Sig_transdc_His_kin_Hpt_dom"/>
</dbReference>
<gene>
    <name evidence="3" type="ORF">GV64_15255</name>
</gene>
<dbReference type="Gene3D" id="1.20.120.160">
    <property type="entry name" value="HPT domain"/>
    <property type="match status" value="1"/>
</dbReference>
<accession>A0A081KCN4</accession>
<comment type="caution">
    <text evidence="3">The sequence shown here is derived from an EMBL/GenBank/DDBJ whole genome shotgun (WGS) entry which is preliminary data.</text>
</comment>
<evidence type="ECO:0000313" key="4">
    <source>
        <dbReference type="Proteomes" id="UP000027997"/>
    </source>
</evidence>
<evidence type="ECO:0000313" key="3">
    <source>
        <dbReference type="EMBL" id="KEI71910.1"/>
    </source>
</evidence>
<dbReference type="SUPFAM" id="SSF47226">
    <property type="entry name" value="Histidine-containing phosphotransfer domain, HPT domain"/>
    <property type="match status" value="1"/>
</dbReference>
<dbReference type="AlphaFoldDB" id="A0A081KCN4"/>
<dbReference type="Pfam" id="PF01627">
    <property type="entry name" value="Hpt"/>
    <property type="match status" value="1"/>
</dbReference>
<dbReference type="InterPro" id="IPR036641">
    <property type="entry name" value="HPT_dom_sf"/>
</dbReference>
<dbReference type="EMBL" id="JOJP01000001">
    <property type="protein sequence ID" value="KEI71910.1"/>
    <property type="molecule type" value="Genomic_DNA"/>
</dbReference>
<reference evidence="3 4" key="1">
    <citation type="submission" date="2014-06" db="EMBL/GenBank/DDBJ databases">
        <title>Whole Genome Sequences of Three Symbiotic Endozoicomonas Bacteria.</title>
        <authorList>
            <person name="Neave M.J."/>
            <person name="Apprill A."/>
            <person name="Voolstra C.R."/>
        </authorList>
    </citation>
    <scope>NUCLEOTIDE SEQUENCE [LARGE SCALE GENOMIC DNA]</scope>
    <source>
        <strain evidence="3 4">DSM 22380</strain>
    </source>
</reference>
<proteinExistence type="predicted"/>
<dbReference type="STRING" id="305900.GV64_15255"/>
<dbReference type="GO" id="GO:0004672">
    <property type="term" value="F:protein kinase activity"/>
    <property type="evidence" value="ECO:0007669"/>
    <property type="project" value="UniProtKB-ARBA"/>
</dbReference>